<dbReference type="EMBL" id="GFDL01005591">
    <property type="protein sequence ID" value="JAV29454.1"/>
    <property type="molecule type" value="Transcribed_RNA"/>
</dbReference>
<dbReference type="GO" id="GO:0006508">
    <property type="term" value="P:proteolysis"/>
    <property type="evidence" value="ECO:0007669"/>
    <property type="project" value="UniProtKB-KW"/>
</dbReference>
<name>A0A1Q3FPK2_CULTA</name>
<proteinExistence type="inferred from homology"/>
<evidence type="ECO:0000256" key="1">
    <source>
        <dbReference type="ARBA" id="ARBA00023157"/>
    </source>
</evidence>
<feature type="chain" id="PRO_5012185272" evidence="4">
    <location>
        <begin position="18"/>
        <end position="306"/>
    </location>
</feature>
<keyword evidence="4" id="KW-0732">Signal</keyword>
<evidence type="ECO:0000256" key="3">
    <source>
        <dbReference type="ARBA" id="ARBA00024195"/>
    </source>
</evidence>
<sequence>MHVLWVVFFAGLIGVFGDEVYDGESCGLSFYNETIRRPTLARLREFPWLARLGYQKSPEVPPEFHFHATLIHRYYAVTTVFAADYLGKSLKFVRLGDYHTSDETDCQEFDGEEICAPPPQDIPVLYVVKHPDHDRPRMSHDLVLVKFQQPADLTTSYVQPICLPPPNMALSEDALLFLSAWCGSVKTGISVVPRQYRMQPVSSALCKEKLSPHIAITLHESELCAALDLAKDAPLGPKEVSLRGSTGAPLQMLDRTGTRFQLVGMTSVGVKNAARDVPYVFTDVLRLGDWLHSTVDREEQKRAGRL</sequence>
<feature type="signal peptide" evidence="4">
    <location>
        <begin position="1"/>
        <end position="17"/>
    </location>
</feature>
<evidence type="ECO:0000313" key="6">
    <source>
        <dbReference type="EMBL" id="JAV29454.1"/>
    </source>
</evidence>
<feature type="domain" description="Peptidase S1" evidence="5">
    <location>
        <begin position="20"/>
        <end position="296"/>
    </location>
</feature>
<dbReference type="AlphaFoldDB" id="A0A1Q3FPK2"/>
<dbReference type="PANTHER" id="PTHR24256">
    <property type="entry name" value="TRYPTASE-RELATED"/>
    <property type="match status" value="1"/>
</dbReference>
<keyword evidence="2" id="KW-0325">Glycoprotein</keyword>
<keyword evidence="6" id="KW-0645">Protease</keyword>
<dbReference type="SUPFAM" id="SSF50494">
    <property type="entry name" value="Trypsin-like serine proteases"/>
    <property type="match status" value="1"/>
</dbReference>
<dbReference type="Pfam" id="PF00089">
    <property type="entry name" value="Trypsin"/>
    <property type="match status" value="1"/>
</dbReference>
<keyword evidence="1" id="KW-1015">Disulfide bond</keyword>
<accession>A0A1Q3FPK2</accession>
<dbReference type="InterPro" id="IPR051487">
    <property type="entry name" value="Ser/Thr_Proteases_Immune/Dev"/>
</dbReference>
<evidence type="ECO:0000259" key="5">
    <source>
        <dbReference type="PROSITE" id="PS50240"/>
    </source>
</evidence>
<evidence type="ECO:0000256" key="4">
    <source>
        <dbReference type="SAM" id="SignalP"/>
    </source>
</evidence>
<dbReference type="PROSITE" id="PS50240">
    <property type="entry name" value="TRYPSIN_DOM"/>
    <property type="match status" value="1"/>
</dbReference>
<comment type="similarity">
    <text evidence="3">Belongs to the peptidase S1 family. CLIP subfamily.</text>
</comment>
<dbReference type="InterPro" id="IPR009003">
    <property type="entry name" value="Peptidase_S1_PA"/>
</dbReference>
<organism evidence="6">
    <name type="scientific">Culex tarsalis</name>
    <name type="common">Encephalitis mosquito</name>
    <dbReference type="NCBI Taxonomy" id="7177"/>
    <lineage>
        <taxon>Eukaryota</taxon>
        <taxon>Metazoa</taxon>
        <taxon>Ecdysozoa</taxon>
        <taxon>Arthropoda</taxon>
        <taxon>Hexapoda</taxon>
        <taxon>Insecta</taxon>
        <taxon>Pterygota</taxon>
        <taxon>Neoptera</taxon>
        <taxon>Endopterygota</taxon>
        <taxon>Diptera</taxon>
        <taxon>Nematocera</taxon>
        <taxon>Culicoidea</taxon>
        <taxon>Culicidae</taxon>
        <taxon>Culicinae</taxon>
        <taxon>Culicini</taxon>
        <taxon>Culex</taxon>
        <taxon>Culex</taxon>
    </lineage>
</organism>
<protein>
    <submittedName>
        <fullName evidence="6">Putative clip-domain serine protease</fullName>
    </submittedName>
</protein>
<keyword evidence="6" id="KW-0378">Hydrolase</keyword>
<dbReference type="SMART" id="SM00020">
    <property type="entry name" value="Tryp_SPc"/>
    <property type="match status" value="1"/>
</dbReference>
<dbReference type="InterPro" id="IPR043504">
    <property type="entry name" value="Peptidase_S1_PA_chymotrypsin"/>
</dbReference>
<dbReference type="GO" id="GO:0004252">
    <property type="term" value="F:serine-type endopeptidase activity"/>
    <property type="evidence" value="ECO:0007669"/>
    <property type="project" value="InterPro"/>
</dbReference>
<reference evidence="6" key="1">
    <citation type="submission" date="2017-01" db="EMBL/GenBank/DDBJ databases">
        <title>A deep insight into the sialotranscriptome of adult male and female Cluex tarsalis mosquitoes.</title>
        <authorList>
            <person name="Ribeiro J.M."/>
            <person name="Moreira F."/>
            <person name="Bernard K.A."/>
            <person name="Calvo E."/>
        </authorList>
    </citation>
    <scope>NUCLEOTIDE SEQUENCE</scope>
    <source>
        <strain evidence="6">Kern County</strain>
        <tissue evidence="6">Salivary glands</tissue>
    </source>
</reference>
<evidence type="ECO:0000256" key="2">
    <source>
        <dbReference type="ARBA" id="ARBA00023180"/>
    </source>
</evidence>
<dbReference type="Gene3D" id="2.40.10.10">
    <property type="entry name" value="Trypsin-like serine proteases"/>
    <property type="match status" value="2"/>
</dbReference>
<dbReference type="InterPro" id="IPR001254">
    <property type="entry name" value="Trypsin_dom"/>
</dbReference>